<sequence>MNKAKKIVGVLVVVLMTLCSCTTETVEQTSFLKKIVEVSVDGTSNTTNLIYDGNKILTIDKVDQLLKFYYTGNFITKVVELDKTTQHTNTLDYSYSVEGQLTKIISSDNYLINYVHNSDGSVSYEKLTKDATKPEIKNYHGILYFQNGNLVKDDKTQDDAGSGILIKNTINIQYDYKNNALKNILGFTKLLDYSRLVSTNNEVVSTEVYSVKDVDNDQITSSIKRIDSQCQYNSNGYPTEIVSEKILFGGSDSNHLKSQLFYN</sequence>
<gene>
    <name evidence="2" type="ORF">C3L50_13310</name>
</gene>
<dbReference type="PROSITE" id="PS51257">
    <property type="entry name" value="PROKAR_LIPOPROTEIN"/>
    <property type="match status" value="1"/>
</dbReference>
<feature type="chain" id="PRO_5015689113" description="DUF4595 domain-containing protein" evidence="1">
    <location>
        <begin position="26"/>
        <end position="263"/>
    </location>
</feature>
<protein>
    <recommendedName>
        <fullName evidence="4">DUF4595 domain-containing protein</fullName>
    </recommendedName>
</protein>
<feature type="signal peptide" evidence="1">
    <location>
        <begin position="1"/>
        <end position="25"/>
    </location>
</feature>
<keyword evidence="3" id="KW-1185">Reference proteome</keyword>
<proteinExistence type="predicted"/>
<evidence type="ECO:0000313" key="2">
    <source>
        <dbReference type="EMBL" id="POY38235.1"/>
    </source>
</evidence>
<dbReference type="Proteomes" id="UP000237310">
    <property type="component" value="Unassembled WGS sequence"/>
</dbReference>
<reference evidence="2 3" key="1">
    <citation type="submission" date="2018-01" db="EMBL/GenBank/DDBJ databases">
        <authorList>
            <person name="Gaut B.S."/>
            <person name="Morton B.R."/>
            <person name="Clegg M.T."/>
            <person name="Duvall M.R."/>
        </authorList>
    </citation>
    <scope>NUCLEOTIDE SEQUENCE [LARGE SCALE GENOMIC DNA]</scope>
    <source>
        <strain evidence="2 3">HR-AY</strain>
    </source>
</reference>
<organism evidence="2 3">
    <name type="scientific">Flavobacterium alvei</name>
    <dbReference type="NCBI Taxonomy" id="2080416"/>
    <lineage>
        <taxon>Bacteria</taxon>
        <taxon>Pseudomonadati</taxon>
        <taxon>Bacteroidota</taxon>
        <taxon>Flavobacteriia</taxon>
        <taxon>Flavobacteriales</taxon>
        <taxon>Flavobacteriaceae</taxon>
        <taxon>Flavobacterium</taxon>
    </lineage>
</organism>
<dbReference type="RefSeq" id="WP_133158889.1">
    <property type="nucleotide sequence ID" value="NZ_PQVG01000007.1"/>
</dbReference>
<evidence type="ECO:0000256" key="1">
    <source>
        <dbReference type="SAM" id="SignalP"/>
    </source>
</evidence>
<keyword evidence="1" id="KW-0732">Signal</keyword>
<accession>A0A2S5A6R7</accession>
<evidence type="ECO:0000313" key="3">
    <source>
        <dbReference type="Proteomes" id="UP000237310"/>
    </source>
</evidence>
<dbReference type="EMBL" id="PQVG01000007">
    <property type="protein sequence ID" value="POY38235.1"/>
    <property type="molecule type" value="Genomic_DNA"/>
</dbReference>
<name>A0A2S5A6R7_9FLAO</name>
<dbReference type="AlphaFoldDB" id="A0A2S5A6R7"/>
<dbReference type="OrthoDB" id="1330101at2"/>
<comment type="caution">
    <text evidence="2">The sequence shown here is derived from an EMBL/GenBank/DDBJ whole genome shotgun (WGS) entry which is preliminary data.</text>
</comment>
<evidence type="ECO:0008006" key="4">
    <source>
        <dbReference type="Google" id="ProtNLM"/>
    </source>
</evidence>